<evidence type="ECO:0000313" key="3">
    <source>
        <dbReference type="Proteomes" id="UP000661691"/>
    </source>
</evidence>
<dbReference type="Pfam" id="PF13027">
    <property type="entry name" value="DUF3888"/>
    <property type="match status" value="1"/>
</dbReference>
<protein>
    <submittedName>
        <fullName evidence="2">DUF3888 domain-containing protein</fullName>
    </submittedName>
</protein>
<feature type="transmembrane region" description="Helical" evidence="1">
    <location>
        <begin position="7"/>
        <end position="25"/>
    </location>
</feature>
<gene>
    <name evidence="2" type="ORF">IC620_03850</name>
</gene>
<name>A0A926RTB7_9BACL</name>
<organism evidence="2 3">
    <name type="scientific">Polycladospora coralii</name>
    <dbReference type="NCBI Taxonomy" id="2771432"/>
    <lineage>
        <taxon>Bacteria</taxon>
        <taxon>Bacillati</taxon>
        <taxon>Bacillota</taxon>
        <taxon>Bacilli</taxon>
        <taxon>Bacillales</taxon>
        <taxon>Thermoactinomycetaceae</taxon>
        <taxon>Polycladospora</taxon>
    </lineage>
</organism>
<keyword evidence="3" id="KW-1185">Reference proteome</keyword>
<feature type="transmembrane region" description="Helical" evidence="1">
    <location>
        <begin position="40"/>
        <end position="58"/>
    </location>
</feature>
<dbReference type="EMBL" id="JACXAH010000004">
    <property type="protein sequence ID" value="MBD1371488.1"/>
    <property type="molecule type" value="Genomic_DNA"/>
</dbReference>
<dbReference type="InterPro" id="IPR024984">
    <property type="entry name" value="DUF3888"/>
</dbReference>
<sequence>MQKKLKILLIIMFSCYVFLTIGRFTSANEYPVTRDLKDDVLIATLSPAIYSSITGYYGKTRLFDSEKILSIEQDDPGSNVYTVQVQVTSFEGAHNPPYGLETVTLRVSFPGITVVDFKHKVVDINPIPHKG</sequence>
<reference evidence="2" key="1">
    <citation type="submission" date="2020-09" db="EMBL/GenBank/DDBJ databases">
        <title>A novel bacterium of genus Hazenella, isolated from South China Sea.</title>
        <authorList>
            <person name="Huang H."/>
            <person name="Mo K."/>
            <person name="Hu Y."/>
        </authorList>
    </citation>
    <scope>NUCLEOTIDE SEQUENCE</scope>
    <source>
        <strain evidence="2">IB182357</strain>
    </source>
</reference>
<dbReference type="AlphaFoldDB" id="A0A926RTB7"/>
<comment type="caution">
    <text evidence="2">The sequence shown here is derived from an EMBL/GenBank/DDBJ whole genome shotgun (WGS) entry which is preliminary data.</text>
</comment>
<proteinExistence type="predicted"/>
<keyword evidence="1" id="KW-0472">Membrane</keyword>
<evidence type="ECO:0000313" key="2">
    <source>
        <dbReference type="EMBL" id="MBD1371488.1"/>
    </source>
</evidence>
<keyword evidence="1" id="KW-1133">Transmembrane helix</keyword>
<evidence type="ECO:0000256" key="1">
    <source>
        <dbReference type="SAM" id="Phobius"/>
    </source>
</evidence>
<dbReference type="RefSeq" id="WP_191141575.1">
    <property type="nucleotide sequence ID" value="NZ_JACXAH010000004.1"/>
</dbReference>
<dbReference type="Proteomes" id="UP000661691">
    <property type="component" value="Unassembled WGS sequence"/>
</dbReference>
<accession>A0A926RTB7</accession>
<keyword evidence="1" id="KW-0812">Transmembrane</keyword>